<proteinExistence type="predicted"/>
<dbReference type="InterPro" id="IPR031009">
    <property type="entry name" value="Tcm_partner"/>
</dbReference>
<name>A0AAT9FJ86_9BACT</name>
<dbReference type="NCBIfam" id="TIGR04474">
    <property type="entry name" value="tcm_partner"/>
    <property type="match status" value="1"/>
</dbReference>
<sequence>MNNNYLFDMDDHMSEHPSAISKKAKGHVWTEKKAQFIARYLRAFTYVTKHGTYIDAFAGPQEEKVYDNWAAKLVLENEPKWLRRFYLFEQSEQQIELIEELAAEHHEEGALKKNRKVEVFQGDMNEELPKFLGENPISEKQATFCLFDQRTKECDWETVAQVARHKISGNKIELFYFLAQGWVDRILTDKLGEGNLEKVARWLGADDWECFKKLDSDGRAKYFVSKFLNELGYAYSKAYPIFEHGAEGRIMFWMIHASDHERAPALMDAAYSGIGLALPEETGVIQLDLL</sequence>
<dbReference type="AlphaFoldDB" id="A0AAT9FJ86"/>
<reference evidence="1" key="1">
    <citation type="submission" date="2024-07" db="EMBL/GenBank/DDBJ databases">
        <title>Complete genome sequence of Verrucomicrobiaceae bacterium NT6N.</title>
        <authorList>
            <person name="Huang C."/>
            <person name="Takami H."/>
            <person name="Hamasaki K."/>
        </authorList>
    </citation>
    <scope>NUCLEOTIDE SEQUENCE</scope>
    <source>
        <strain evidence="1">NT6N</strain>
    </source>
</reference>
<gene>
    <name evidence="1" type="ORF">NT6N_11090</name>
</gene>
<organism evidence="1">
    <name type="scientific">Oceaniferula spumae</name>
    <dbReference type="NCBI Taxonomy" id="2979115"/>
    <lineage>
        <taxon>Bacteria</taxon>
        <taxon>Pseudomonadati</taxon>
        <taxon>Verrucomicrobiota</taxon>
        <taxon>Verrucomicrobiia</taxon>
        <taxon>Verrucomicrobiales</taxon>
        <taxon>Verrucomicrobiaceae</taxon>
        <taxon>Oceaniferula</taxon>
    </lineage>
</organism>
<accession>A0AAT9FJ86</accession>
<protein>
    <recommendedName>
        <fullName evidence="2">Three-Cys-motif partner protein TcmP</fullName>
    </recommendedName>
</protein>
<dbReference type="EMBL" id="AP026866">
    <property type="protein sequence ID" value="BDS06069.1"/>
    <property type="molecule type" value="Genomic_DNA"/>
</dbReference>
<evidence type="ECO:0008006" key="2">
    <source>
        <dbReference type="Google" id="ProtNLM"/>
    </source>
</evidence>
<dbReference type="KEGG" id="osu:NT6N_11090"/>
<evidence type="ECO:0000313" key="1">
    <source>
        <dbReference type="EMBL" id="BDS06069.1"/>
    </source>
</evidence>